<feature type="transmembrane region" description="Helical" evidence="1">
    <location>
        <begin position="6"/>
        <end position="28"/>
    </location>
</feature>
<accession>A0AAN5CS24</accession>
<evidence type="ECO:0000256" key="1">
    <source>
        <dbReference type="SAM" id="Phobius"/>
    </source>
</evidence>
<keyword evidence="1" id="KW-0472">Membrane</keyword>
<protein>
    <submittedName>
        <fullName evidence="2">Uncharacterized protein</fullName>
    </submittedName>
</protein>
<keyword evidence="3" id="KW-1185">Reference proteome</keyword>
<gene>
    <name evidence="2" type="ORF">PMAYCL1PPCAC_19539</name>
</gene>
<keyword evidence="1" id="KW-1133">Transmembrane helix</keyword>
<name>A0AAN5CS24_9BILA</name>
<dbReference type="EMBL" id="BTRK01000004">
    <property type="protein sequence ID" value="GMR49344.1"/>
    <property type="molecule type" value="Genomic_DNA"/>
</dbReference>
<sequence length="124" mass="14483">ERMRWLFWLCLGFCSISLFFTLLSMQFFTFNFAYDILTATKDETALFSTCVLAEFGDGWTHEVIDKAWVDFDPARKCDKDFMPFTILGTDGRLKMNKLRKGFEDVNCVARSLYHIDDFHMNASS</sequence>
<feature type="non-terminal residue" evidence="2">
    <location>
        <position position="124"/>
    </location>
</feature>
<evidence type="ECO:0000313" key="3">
    <source>
        <dbReference type="Proteomes" id="UP001328107"/>
    </source>
</evidence>
<comment type="caution">
    <text evidence="2">The sequence shown here is derived from an EMBL/GenBank/DDBJ whole genome shotgun (WGS) entry which is preliminary data.</text>
</comment>
<organism evidence="2 3">
    <name type="scientific">Pristionchus mayeri</name>
    <dbReference type="NCBI Taxonomy" id="1317129"/>
    <lineage>
        <taxon>Eukaryota</taxon>
        <taxon>Metazoa</taxon>
        <taxon>Ecdysozoa</taxon>
        <taxon>Nematoda</taxon>
        <taxon>Chromadorea</taxon>
        <taxon>Rhabditida</taxon>
        <taxon>Rhabditina</taxon>
        <taxon>Diplogasteromorpha</taxon>
        <taxon>Diplogasteroidea</taxon>
        <taxon>Neodiplogasteridae</taxon>
        <taxon>Pristionchus</taxon>
    </lineage>
</organism>
<keyword evidence="1" id="KW-0812">Transmembrane</keyword>
<dbReference type="Proteomes" id="UP001328107">
    <property type="component" value="Unassembled WGS sequence"/>
</dbReference>
<dbReference type="AlphaFoldDB" id="A0AAN5CS24"/>
<reference evidence="3" key="1">
    <citation type="submission" date="2022-10" db="EMBL/GenBank/DDBJ databases">
        <title>Genome assembly of Pristionchus species.</title>
        <authorList>
            <person name="Yoshida K."/>
            <person name="Sommer R.J."/>
        </authorList>
    </citation>
    <scope>NUCLEOTIDE SEQUENCE [LARGE SCALE GENOMIC DNA]</scope>
    <source>
        <strain evidence="3">RS5460</strain>
    </source>
</reference>
<evidence type="ECO:0000313" key="2">
    <source>
        <dbReference type="EMBL" id="GMR49344.1"/>
    </source>
</evidence>
<proteinExistence type="predicted"/>
<feature type="non-terminal residue" evidence="2">
    <location>
        <position position="1"/>
    </location>
</feature>